<dbReference type="OrthoDB" id="269467at2"/>
<sequence length="214" mass="24054">MLTTADIKDLSTKRVWILVPAITVGVVAMFAYFVAVALCRDSLVNSARQNFGETVADFLPLAMILPSLGFFLAPLVWAERKSKRYALICPECTTDLSRSTRRVIATRCCGSCGKQIVEGRRIHGPMAFERLSRVEQRRLLVYWFWAWPTLGLLLLGYHWIDPTALNNCPQMLFIPGLIGTAATGWAFARSMDKRYIPQFIASAMVLCLGINAFW</sequence>
<feature type="transmembrane region" description="Helical" evidence="1">
    <location>
        <begin position="139"/>
        <end position="160"/>
    </location>
</feature>
<comment type="caution">
    <text evidence="2">The sequence shown here is derived from an EMBL/GenBank/DDBJ whole genome shotgun (WGS) entry which is preliminary data.</text>
</comment>
<dbReference type="Proteomes" id="UP000317977">
    <property type="component" value="Unassembled WGS sequence"/>
</dbReference>
<keyword evidence="3" id="KW-1185">Reference proteome</keyword>
<evidence type="ECO:0000313" key="3">
    <source>
        <dbReference type="Proteomes" id="UP000317977"/>
    </source>
</evidence>
<evidence type="ECO:0000256" key="1">
    <source>
        <dbReference type="SAM" id="Phobius"/>
    </source>
</evidence>
<protein>
    <submittedName>
        <fullName evidence="2">Uncharacterized protein</fullName>
    </submittedName>
</protein>
<keyword evidence="1" id="KW-1133">Transmembrane helix</keyword>
<dbReference type="AlphaFoldDB" id="A0A5C6EVL4"/>
<keyword evidence="1" id="KW-0812">Transmembrane</keyword>
<gene>
    <name evidence="2" type="ORF">Poly59_31210</name>
</gene>
<keyword evidence="1" id="KW-0472">Membrane</keyword>
<organism evidence="2 3">
    <name type="scientific">Rubripirellula reticaptiva</name>
    <dbReference type="NCBI Taxonomy" id="2528013"/>
    <lineage>
        <taxon>Bacteria</taxon>
        <taxon>Pseudomonadati</taxon>
        <taxon>Planctomycetota</taxon>
        <taxon>Planctomycetia</taxon>
        <taxon>Pirellulales</taxon>
        <taxon>Pirellulaceae</taxon>
        <taxon>Rubripirellula</taxon>
    </lineage>
</organism>
<reference evidence="2 3" key="1">
    <citation type="submission" date="2019-02" db="EMBL/GenBank/DDBJ databases">
        <title>Deep-cultivation of Planctomycetes and their phenomic and genomic characterization uncovers novel biology.</title>
        <authorList>
            <person name="Wiegand S."/>
            <person name="Jogler M."/>
            <person name="Boedeker C."/>
            <person name="Pinto D."/>
            <person name="Vollmers J."/>
            <person name="Rivas-Marin E."/>
            <person name="Kohn T."/>
            <person name="Peeters S.H."/>
            <person name="Heuer A."/>
            <person name="Rast P."/>
            <person name="Oberbeckmann S."/>
            <person name="Bunk B."/>
            <person name="Jeske O."/>
            <person name="Meyerdierks A."/>
            <person name="Storesund J.E."/>
            <person name="Kallscheuer N."/>
            <person name="Luecker S."/>
            <person name="Lage O.M."/>
            <person name="Pohl T."/>
            <person name="Merkel B.J."/>
            <person name="Hornburger P."/>
            <person name="Mueller R.-W."/>
            <person name="Bruemmer F."/>
            <person name="Labrenz M."/>
            <person name="Spormann A.M."/>
            <person name="Op Den Camp H."/>
            <person name="Overmann J."/>
            <person name="Amann R."/>
            <person name="Jetten M.S.M."/>
            <person name="Mascher T."/>
            <person name="Medema M.H."/>
            <person name="Devos D.P."/>
            <person name="Kaster A.-K."/>
            <person name="Ovreas L."/>
            <person name="Rohde M."/>
            <person name="Galperin M.Y."/>
            <person name="Jogler C."/>
        </authorList>
    </citation>
    <scope>NUCLEOTIDE SEQUENCE [LARGE SCALE GENOMIC DNA]</scope>
    <source>
        <strain evidence="2 3">Poly59</strain>
    </source>
</reference>
<feature type="transmembrane region" description="Helical" evidence="1">
    <location>
        <begin position="58"/>
        <end position="78"/>
    </location>
</feature>
<feature type="transmembrane region" description="Helical" evidence="1">
    <location>
        <begin position="15"/>
        <end position="38"/>
    </location>
</feature>
<feature type="transmembrane region" description="Helical" evidence="1">
    <location>
        <begin position="195"/>
        <end position="213"/>
    </location>
</feature>
<evidence type="ECO:0000313" key="2">
    <source>
        <dbReference type="EMBL" id="TWU51529.1"/>
    </source>
</evidence>
<proteinExistence type="predicted"/>
<accession>A0A5C6EVL4</accession>
<feature type="transmembrane region" description="Helical" evidence="1">
    <location>
        <begin position="172"/>
        <end position="188"/>
    </location>
</feature>
<dbReference type="EMBL" id="SJPX01000003">
    <property type="protein sequence ID" value="TWU51529.1"/>
    <property type="molecule type" value="Genomic_DNA"/>
</dbReference>
<name>A0A5C6EVL4_9BACT</name>